<evidence type="ECO:0000313" key="1">
    <source>
        <dbReference type="EMBL" id="GAH14568.1"/>
    </source>
</evidence>
<accession>X1F194</accession>
<reference evidence="1" key="1">
    <citation type="journal article" date="2014" name="Front. Microbiol.">
        <title>High frequency of phylogenetically diverse reductive dehalogenase-homologous genes in deep subseafloor sedimentary metagenomes.</title>
        <authorList>
            <person name="Kawai M."/>
            <person name="Futagami T."/>
            <person name="Toyoda A."/>
            <person name="Takaki Y."/>
            <person name="Nishi S."/>
            <person name="Hori S."/>
            <person name="Arai W."/>
            <person name="Tsubouchi T."/>
            <person name="Morono Y."/>
            <person name="Uchiyama I."/>
            <person name="Ito T."/>
            <person name="Fujiyama A."/>
            <person name="Inagaki F."/>
            <person name="Takami H."/>
        </authorList>
    </citation>
    <scope>NUCLEOTIDE SEQUENCE</scope>
    <source>
        <strain evidence="1">Expedition CK06-06</strain>
    </source>
</reference>
<feature type="non-terminal residue" evidence="1">
    <location>
        <position position="1"/>
    </location>
</feature>
<proteinExistence type="predicted"/>
<sequence>GSGLQPGRHGLIIIKSLTDEQHYSRNETQNVFSITKHYNSDR</sequence>
<name>X1F194_9ZZZZ</name>
<protein>
    <submittedName>
        <fullName evidence="1">Uncharacterized protein</fullName>
    </submittedName>
</protein>
<dbReference type="AlphaFoldDB" id="X1F194"/>
<organism evidence="1">
    <name type="scientific">marine sediment metagenome</name>
    <dbReference type="NCBI Taxonomy" id="412755"/>
    <lineage>
        <taxon>unclassified sequences</taxon>
        <taxon>metagenomes</taxon>
        <taxon>ecological metagenomes</taxon>
    </lineage>
</organism>
<gene>
    <name evidence="1" type="ORF">S01H4_52695</name>
</gene>
<comment type="caution">
    <text evidence="1">The sequence shown here is derived from an EMBL/GenBank/DDBJ whole genome shotgun (WGS) entry which is preliminary data.</text>
</comment>
<dbReference type="EMBL" id="BART01030135">
    <property type="protein sequence ID" value="GAH14568.1"/>
    <property type="molecule type" value="Genomic_DNA"/>
</dbReference>